<dbReference type="EMBL" id="BLAL01000246">
    <property type="protein sequence ID" value="GES95945.1"/>
    <property type="molecule type" value="Genomic_DNA"/>
</dbReference>
<reference evidence="3" key="2">
    <citation type="submission" date="2019-10" db="EMBL/GenBank/DDBJ databases">
        <title>Conservation and host-specific expression of non-tandemly repeated heterogenous ribosome RNA gene in arbuscular mycorrhizal fungi.</title>
        <authorList>
            <person name="Maeda T."/>
            <person name="Kobayashi Y."/>
            <person name="Nakagawa T."/>
            <person name="Ezawa T."/>
            <person name="Yamaguchi K."/>
            <person name="Bino T."/>
            <person name="Nishimoto Y."/>
            <person name="Shigenobu S."/>
            <person name="Kawaguchi M."/>
        </authorList>
    </citation>
    <scope>NUCLEOTIDE SEQUENCE</scope>
    <source>
        <strain evidence="3">HR1</strain>
    </source>
</reference>
<sequence>MASRMYFNSSSLSLCSRRKDNSAFIALLLYFVLEDLKDSDEDNDKNDDEDEDNDDDNDESNNNSKDIEELIMDYDVEEIVAKYCE</sequence>
<comment type="caution">
    <text evidence="2">The sequence shown here is derived from an EMBL/GenBank/DDBJ whole genome shotgun (WGS) entry which is preliminary data.</text>
</comment>
<feature type="compositionally biased region" description="Acidic residues" evidence="1">
    <location>
        <begin position="38"/>
        <end position="59"/>
    </location>
</feature>
<name>A0A2Z6S273_9GLOM</name>
<evidence type="ECO:0000313" key="2">
    <source>
        <dbReference type="EMBL" id="GBC09304.1"/>
    </source>
</evidence>
<proteinExistence type="predicted"/>
<protein>
    <submittedName>
        <fullName evidence="2">Uncharacterized protein</fullName>
    </submittedName>
</protein>
<evidence type="ECO:0000256" key="1">
    <source>
        <dbReference type="SAM" id="MobiDB-lite"/>
    </source>
</evidence>
<keyword evidence="4" id="KW-1185">Reference proteome</keyword>
<reference evidence="2 4" key="1">
    <citation type="submission" date="2017-11" db="EMBL/GenBank/DDBJ databases">
        <title>The genome of Rhizophagus clarus HR1 reveals common genetic basis of auxotrophy among arbuscular mycorrhizal fungi.</title>
        <authorList>
            <person name="Kobayashi Y."/>
        </authorList>
    </citation>
    <scope>NUCLEOTIDE SEQUENCE [LARGE SCALE GENOMIC DNA]</scope>
    <source>
        <strain evidence="2 4">HR1</strain>
    </source>
</reference>
<dbReference type="AlphaFoldDB" id="A0A2Z6S273"/>
<gene>
    <name evidence="3" type="ORF">RCL2_002260000</name>
    <name evidence="2" type="ORF">RclHR1_08750013</name>
</gene>
<organism evidence="2 4">
    <name type="scientific">Rhizophagus clarus</name>
    <dbReference type="NCBI Taxonomy" id="94130"/>
    <lineage>
        <taxon>Eukaryota</taxon>
        <taxon>Fungi</taxon>
        <taxon>Fungi incertae sedis</taxon>
        <taxon>Mucoromycota</taxon>
        <taxon>Glomeromycotina</taxon>
        <taxon>Glomeromycetes</taxon>
        <taxon>Glomerales</taxon>
        <taxon>Glomeraceae</taxon>
        <taxon>Rhizophagus</taxon>
    </lineage>
</organism>
<accession>A0A2Z6S273</accession>
<evidence type="ECO:0000313" key="3">
    <source>
        <dbReference type="EMBL" id="GES95945.1"/>
    </source>
</evidence>
<evidence type="ECO:0000313" key="4">
    <source>
        <dbReference type="Proteomes" id="UP000247702"/>
    </source>
</evidence>
<feature type="region of interest" description="Disordered" evidence="1">
    <location>
        <begin position="38"/>
        <end position="68"/>
    </location>
</feature>
<dbReference type="EMBL" id="BEXD01004287">
    <property type="protein sequence ID" value="GBC09304.1"/>
    <property type="molecule type" value="Genomic_DNA"/>
</dbReference>
<dbReference type="Proteomes" id="UP000615446">
    <property type="component" value="Unassembled WGS sequence"/>
</dbReference>
<dbReference type="Proteomes" id="UP000247702">
    <property type="component" value="Unassembled WGS sequence"/>
</dbReference>